<reference evidence="2 5" key="2">
    <citation type="submission" date="2020-08" db="EMBL/GenBank/DDBJ databases">
        <title>Genomic Encyclopedia of Type Strains, Phase IV (KMG-IV): sequencing the most valuable type-strain genomes for metagenomic binning, comparative biology and taxonomic classification.</title>
        <authorList>
            <person name="Goeker M."/>
        </authorList>
    </citation>
    <scope>NUCLEOTIDE SEQUENCE [LARGE SCALE GENOMIC DNA]</scope>
    <source>
        <strain evidence="2 5">DSM 100021</strain>
    </source>
</reference>
<dbReference type="EMBL" id="MKIN01000019">
    <property type="protein sequence ID" value="OLP51628.1"/>
    <property type="molecule type" value="Genomic_DNA"/>
</dbReference>
<feature type="compositionally biased region" description="Polar residues" evidence="1">
    <location>
        <begin position="1"/>
        <end position="10"/>
    </location>
</feature>
<reference evidence="3 4" key="1">
    <citation type="submission" date="2016-09" db="EMBL/GenBank/DDBJ databases">
        <title>Rhizobium oryziradicis sp. nov., isolated from the root of rice.</title>
        <authorList>
            <person name="Zhao J."/>
            <person name="Zhang X."/>
        </authorList>
    </citation>
    <scope>NUCLEOTIDE SEQUENCE [LARGE SCALE GENOMIC DNA]</scope>
    <source>
        <strain evidence="3 4">14971</strain>
    </source>
</reference>
<dbReference type="AlphaFoldDB" id="A0A1Q9A9Z5"/>
<protein>
    <submittedName>
        <fullName evidence="3">Uncharacterized protein</fullName>
    </submittedName>
</protein>
<organism evidence="3 4">
    <name type="scientific">Allorhizobium taibaishanense</name>
    <dbReference type="NCBI Taxonomy" id="887144"/>
    <lineage>
        <taxon>Bacteria</taxon>
        <taxon>Pseudomonadati</taxon>
        <taxon>Pseudomonadota</taxon>
        <taxon>Alphaproteobacteria</taxon>
        <taxon>Hyphomicrobiales</taxon>
        <taxon>Rhizobiaceae</taxon>
        <taxon>Rhizobium/Agrobacterium group</taxon>
        <taxon>Allorhizobium</taxon>
    </lineage>
</organism>
<evidence type="ECO:0000313" key="2">
    <source>
        <dbReference type="EMBL" id="MBB4010016.1"/>
    </source>
</evidence>
<sequence>MPDFDVSSSRLKMKPFNGDGASQPMSRMGRGPSLDYITYAPGPREVGTRNAVGGAAASALRMGSEALNSYALTHWATKWLENNEAKILSKMMEKGDGAFVVQVNYMESDAFETRTYLSRDIYLLGTVPKVSDASKILTPELMYGPKMDIQRPNNSIKLRYAYLVGERA</sequence>
<evidence type="ECO:0000313" key="3">
    <source>
        <dbReference type="EMBL" id="OLP51628.1"/>
    </source>
</evidence>
<comment type="caution">
    <text evidence="3">The sequence shown here is derived from an EMBL/GenBank/DDBJ whole genome shotgun (WGS) entry which is preliminary data.</text>
</comment>
<dbReference type="Proteomes" id="UP000544107">
    <property type="component" value="Unassembled WGS sequence"/>
</dbReference>
<dbReference type="Proteomes" id="UP000185598">
    <property type="component" value="Unassembled WGS sequence"/>
</dbReference>
<evidence type="ECO:0000313" key="4">
    <source>
        <dbReference type="Proteomes" id="UP000185598"/>
    </source>
</evidence>
<evidence type="ECO:0000313" key="5">
    <source>
        <dbReference type="Proteomes" id="UP000544107"/>
    </source>
</evidence>
<evidence type="ECO:0000256" key="1">
    <source>
        <dbReference type="SAM" id="MobiDB-lite"/>
    </source>
</evidence>
<gene>
    <name evidence="3" type="ORF">BJF91_16480</name>
    <name evidence="2" type="ORF">GGQ71_004313</name>
</gene>
<name>A0A1Q9A9Z5_9HYPH</name>
<proteinExistence type="predicted"/>
<keyword evidence="4" id="KW-1185">Reference proteome</keyword>
<dbReference type="EMBL" id="JACIED010000006">
    <property type="protein sequence ID" value="MBB4010016.1"/>
    <property type="molecule type" value="Genomic_DNA"/>
</dbReference>
<dbReference type="OrthoDB" id="8378923at2"/>
<accession>A0A1Q9A9Z5</accession>
<dbReference type="RefSeq" id="WP_075613320.1">
    <property type="nucleotide sequence ID" value="NZ_JACIED010000006.1"/>
</dbReference>
<feature type="region of interest" description="Disordered" evidence="1">
    <location>
        <begin position="1"/>
        <end position="28"/>
    </location>
</feature>